<keyword evidence="11" id="KW-1185">Reference proteome</keyword>
<feature type="region of interest" description="Disordered" evidence="7">
    <location>
        <begin position="375"/>
        <end position="431"/>
    </location>
</feature>
<feature type="region of interest" description="Disordered" evidence="7">
    <location>
        <begin position="815"/>
        <end position="837"/>
    </location>
</feature>
<evidence type="ECO:0000256" key="7">
    <source>
        <dbReference type="SAM" id="MobiDB-lite"/>
    </source>
</evidence>
<feature type="domain" description="Zn(2)-C6 fungal-type" evidence="8">
    <location>
        <begin position="221"/>
        <end position="250"/>
    </location>
</feature>
<dbReference type="GO" id="GO:0008270">
    <property type="term" value="F:zinc ion binding"/>
    <property type="evidence" value="ECO:0007669"/>
    <property type="project" value="UniProtKB-KW"/>
</dbReference>
<feature type="compositionally biased region" description="Low complexity" evidence="7">
    <location>
        <begin position="155"/>
        <end position="166"/>
    </location>
</feature>
<feature type="compositionally biased region" description="Basic residues" evidence="7">
    <location>
        <begin position="820"/>
        <end position="834"/>
    </location>
</feature>
<dbReference type="InterPro" id="IPR007219">
    <property type="entry name" value="XnlR_reg_dom"/>
</dbReference>
<keyword evidence="4" id="KW-0804">Transcription</keyword>
<feature type="compositionally biased region" description="Gly residues" evidence="7">
    <location>
        <begin position="48"/>
        <end position="60"/>
    </location>
</feature>
<evidence type="ECO:0000313" key="10">
    <source>
        <dbReference type="EMBL" id="KAJ2904877.1"/>
    </source>
</evidence>
<dbReference type="Pfam" id="PF04082">
    <property type="entry name" value="Fungal_trans"/>
    <property type="match status" value="1"/>
</dbReference>
<dbReference type="SMART" id="SM00066">
    <property type="entry name" value="GAL4"/>
    <property type="match status" value="1"/>
</dbReference>
<dbReference type="PANTHER" id="PTHR47660">
    <property type="entry name" value="TRANSCRIPTION FACTOR WITH C2H2 AND ZN(2)-CYS(6) DNA BINDING DOMAIN (EUROFUNG)-RELATED-RELATED"/>
    <property type="match status" value="1"/>
</dbReference>
<dbReference type="Gene3D" id="4.10.240.10">
    <property type="entry name" value="Zn(2)-C6 fungal-type DNA-binding domain"/>
    <property type="match status" value="1"/>
</dbReference>
<protein>
    <submittedName>
        <fullName evidence="10">Nicotinate catabolism cluster-specific transcription factor</fullName>
    </submittedName>
</protein>
<dbReference type="InterPro" id="IPR001138">
    <property type="entry name" value="Zn2Cys6_DnaBD"/>
</dbReference>
<dbReference type="GO" id="GO:0006351">
    <property type="term" value="P:DNA-templated transcription"/>
    <property type="evidence" value="ECO:0007669"/>
    <property type="project" value="InterPro"/>
</dbReference>
<organism evidence="10 11">
    <name type="scientific">Zalerion maritima</name>
    <dbReference type="NCBI Taxonomy" id="339359"/>
    <lineage>
        <taxon>Eukaryota</taxon>
        <taxon>Fungi</taxon>
        <taxon>Dikarya</taxon>
        <taxon>Ascomycota</taxon>
        <taxon>Pezizomycotina</taxon>
        <taxon>Sordariomycetes</taxon>
        <taxon>Lulworthiomycetidae</taxon>
        <taxon>Lulworthiales</taxon>
        <taxon>Lulworthiaceae</taxon>
        <taxon>Zalerion</taxon>
    </lineage>
</organism>
<keyword evidence="1" id="KW-0479">Metal-binding</keyword>
<feature type="compositionally biased region" description="Low complexity" evidence="7">
    <location>
        <begin position="79"/>
        <end position="101"/>
    </location>
</feature>
<accession>A0AAD5RWB0</accession>
<dbReference type="SUPFAM" id="SSF57701">
    <property type="entry name" value="Zn2/Cys6 DNA-binding domain"/>
    <property type="match status" value="1"/>
</dbReference>
<dbReference type="Proteomes" id="UP001201980">
    <property type="component" value="Unassembled WGS sequence"/>
</dbReference>
<keyword evidence="5" id="KW-0539">Nucleus</keyword>
<feature type="compositionally biased region" description="Low complexity" evidence="7">
    <location>
        <begin position="261"/>
        <end position="271"/>
    </location>
</feature>
<comment type="caution">
    <text evidence="10">The sequence shown here is derived from an EMBL/GenBank/DDBJ whole genome shotgun (WGS) entry which is preliminary data.</text>
</comment>
<dbReference type="PANTHER" id="PTHR47660:SF2">
    <property type="entry name" value="TRANSCRIPTION FACTOR WITH C2H2 AND ZN(2)-CYS(6) DNA BINDING DOMAIN (EUROFUNG)"/>
    <property type="match status" value="1"/>
</dbReference>
<reference evidence="10" key="1">
    <citation type="submission" date="2022-07" db="EMBL/GenBank/DDBJ databases">
        <title>Draft genome sequence of Zalerion maritima ATCC 34329, a (micro)plastics degrading marine fungus.</title>
        <authorList>
            <person name="Paco A."/>
            <person name="Goncalves M.F.M."/>
            <person name="Rocha-Santos T.A.P."/>
            <person name="Alves A."/>
        </authorList>
    </citation>
    <scope>NUCLEOTIDE SEQUENCE</scope>
    <source>
        <strain evidence="10">ATCC 34329</strain>
    </source>
</reference>
<dbReference type="GO" id="GO:0003677">
    <property type="term" value="F:DNA binding"/>
    <property type="evidence" value="ECO:0007669"/>
    <property type="project" value="InterPro"/>
</dbReference>
<dbReference type="CDD" id="cd00067">
    <property type="entry name" value="GAL4"/>
    <property type="match status" value="1"/>
</dbReference>
<dbReference type="GO" id="GO:0000981">
    <property type="term" value="F:DNA-binding transcription factor activity, RNA polymerase II-specific"/>
    <property type="evidence" value="ECO:0007669"/>
    <property type="project" value="InterPro"/>
</dbReference>
<feature type="compositionally biased region" description="Polar residues" evidence="7">
    <location>
        <begin position="383"/>
        <end position="395"/>
    </location>
</feature>
<evidence type="ECO:0000313" key="11">
    <source>
        <dbReference type="Proteomes" id="UP001201980"/>
    </source>
</evidence>
<evidence type="ECO:0000256" key="4">
    <source>
        <dbReference type="ARBA" id="ARBA00023163"/>
    </source>
</evidence>
<feature type="domain" description="C2H2-type" evidence="9">
    <location>
        <begin position="178"/>
        <end position="205"/>
    </location>
</feature>
<name>A0AAD5RWB0_9PEZI</name>
<evidence type="ECO:0000256" key="3">
    <source>
        <dbReference type="ARBA" id="ARBA00023015"/>
    </source>
</evidence>
<dbReference type="PROSITE" id="PS00463">
    <property type="entry name" value="ZN2_CY6_FUNGAL_1"/>
    <property type="match status" value="1"/>
</dbReference>
<keyword evidence="2" id="KW-0862">Zinc</keyword>
<dbReference type="InterPro" id="IPR036864">
    <property type="entry name" value="Zn2-C6_fun-type_DNA-bd_sf"/>
</dbReference>
<feature type="region of interest" description="Disordered" evidence="7">
    <location>
        <begin position="142"/>
        <end position="167"/>
    </location>
</feature>
<dbReference type="PROSITE" id="PS00028">
    <property type="entry name" value="ZINC_FINGER_C2H2_1"/>
    <property type="match status" value="1"/>
</dbReference>
<evidence type="ECO:0000256" key="2">
    <source>
        <dbReference type="ARBA" id="ARBA00022833"/>
    </source>
</evidence>
<dbReference type="PROSITE" id="PS50048">
    <property type="entry name" value="ZN2_CY6_FUNGAL_2"/>
    <property type="match status" value="1"/>
</dbReference>
<gene>
    <name evidence="10" type="ORF">MKZ38_006918</name>
</gene>
<evidence type="ECO:0000256" key="1">
    <source>
        <dbReference type="ARBA" id="ARBA00022723"/>
    </source>
</evidence>
<dbReference type="AlphaFoldDB" id="A0AAD5RWB0"/>
<evidence type="ECO:0000256" key="6">
    <source>
        <dbReference type="PROSITE-ProRule" id="PRU00042"/>
    </source>
</evidence>
<dbReference type="InterPro" id="IPR013087">
    <property type="entry name" value="Znf_C2H2_type"/>
</dbReference>
<dbReference type="EMBL" id="JAKWBI020000042">
    <property type="protein sequence ID" value="KAJ2904877.1"/>
    <property type="molecule type" value="Genomic_DNA"/>
</dbReference>
<feature type="region of interest" description="Disordered" evidence="7">
    <location>
        <begin position="1184"/>
        <end position="1208"/>
    </location>
</feature>
<evidence type="ECO:0000259" key="9">
    <source>
        <dbReference type="PROSITE" id="PS50157"/>
    </source>
</evidence>
<proteinExistence type="predicted"/>
<dbReference type="PROSITE" id="PS50157">
    <property type="entry name" value="ZINC_FINGER_C2H2_2"/>
    <property type="match status" value="1"/>
</dbReference>
<evidence type="ECO:0000259" key="8">
    <source>
        <dbReference type="PROSITE" id="PS50048"/>
    </source>
</evidence>
<dbReference type="Pfam" id="PF00172">
    <property type="entry name" value="Zn_clus"/>
    <property type="match status" value="1"/>
</dbReference>
<feature type="compositionally biased region" description="Low complexity" evidence="7">
    <location>
        <begin position="22"/>
        <end position="47"/>
    </location>
</feature>
<keyword evidence="3" id="KW-0805">Transcription regulation</keyword>
<feature type="region of interest" description="Disordered" evidence="7">
    <location>
        <begin position="252"/>
        <end position="271"/>
    </location>
</feature>
<sequence>MTEQNGIDILCDAAGSDLLSSFFLSSDQQQQQPQQQEVNNQSVQEGAGVSGPGSGSGSGSGQQEPDKIQKNGQGGGINSSSTQAATAPAGTSSGTTASSPSNKASQPNGKRVRLSNDDNASQASTSSHVCQICKRVYERKERIEEDEGAVKARHPTPNNTNKTFTTHAGPIISRGIFDPCSRCPKRFNRADLLTRHETTHDRDNGGKGRAFIRRSDRAAEACLKCAASKAKCDDSKPCGRCRAKNLICQTPSRKTHQYQTSSEAGAASAASPSECSTIASTMLEQNGGGEGMGIQTPALHNKLVVMDTPYIQGHPTPHENTMGGNAAYLTEALAQPSSIFDGIADDMAHFNPMHTFFQDMDFTSWDLNFDNFTIPQLEPHGPSPQSSTTNTSKPSSRMRDPSRGHAAFKRSPWLWEPKTENHQKERAGLDLNEEKIANSPAFDRHSGHSPLSRLKMTASTRDRLFAMVITEHKGDRKALSFPSLELLTYLLQAHFVQADHLPDAWIHVASFEPSEILPELLAAVISCGSMFIAQPSIWQFGLALQEVVRLALASMFESSNTYTRDLQCLQAFMLTLDVGLWSGFKRKMEIAESFVQPVMTMLRRAGTFSAPPDNPSLLPSMSDHVDVLEAKWHKFIKRESYKRLVIHLFFHDIQSSISLQKNPLMSYTELCFSLPAARDLWKARNADEWRAIYLAKKPLAAEEVSNMPRVSDVMHCVSILDEYEEHVDVELCYTALLHGYWGQIAAYREAVRFYHDPFTLGPGSGRAGAMSLLMGRRQSTSNVTHRLWLKTQHQELYRDLGEFSSAIEGNVGTPRGVNGGHHHGHGGHGGHGHGHGLGSIGLGNLGMSGMGGMGGGRSSNSASHHLGNKRYPHLTILAELFKMILHVSPDELQRFAGKAGEEEARRAALSLEVNWAKSNEAKFAVWHAGQVFRAARALPPASLRGFNAISVYFASLTLWVFGLLNGGGGGTTGNWNVHGEDGRLGLPGMGYHGGNGRGGQDYPGAGFDNGNGGPYVILDGPETRDTKAFIQLDRGVPALSAVAASQGVDVGSPDDPFMAAGLGSATSVGPHHLHGSSSIYGGSGSVFGGSSGGGAGGVGNMAAPPPITVNPNPAGAAAPGYTSGPPPPLVDGGMGVHGNPEPLSNPSMILSIARNLFRDNYPVRTEPLPPLVESLGNLLRDLGSGAAGRPSRAVSEDPVDVGVGLGAR</sequence>
<evidence type="ECO:0000256" key="5">
    <source>
        <dbReference type="ARBA" id="ARBA00023242"/>
    </source>
</evidence>
<feature type="region of interest" description="Disordered" evidence="7">
    <location>
        <begin position="22"/>
        <end position="125"/>
    </location>
</feature>
<feature type="compositionally biased region" description="Basic and acidic residues" evidence="7">
    <location>
        <begin position="417"/>
        <end position="431"/>
    </location>
</feature>
<keyword evidence="6" id="KW-0863">Zinc-finger</keyword>
<dbReference type="Gene3D" id="3.30.160.60">
    <property type="entry name" value="Classic Zinc Finger"/>
    <property type="match status" value="1"/>
</dbReference>